<accession>A0A2I2L494</accession>
<keyword evidence="1" id="KW-0472">Membrane</keyword>
<evidence type="ECO:0000256" key="1">
    <source>
        <dbReference type="SAM" id="Phobius"/>
    </source>
</evidence>
<feature type="transmembrane region" description="Helical" evidence="1">
    <location>
        <begin position="7"/>
        <end position="29"/>
    </location>
</feature>
<reference evidence="2" key="1">
    <citation type="submission" date="2017-08" db="EMBL/GenBank/DDBJ databases">
        <authorList>
            <consortium name="Urmite Genomes"/>
        </authorList>
    </citation>
    <scope>NUCLEOTIDE SEQUENCE [LARGE SCALE GENOMIC DNA]</scope>
    <source>
        <strain evidence="2">IHUMI-LCC2</strain>
    </source>
</reference>
<proteinExistence type="predicted"/>
<sequence>MYKEDRAMFYIMSFIKIFYVLSVIFYAYLGIYWSLVFHGDGKLQKSECEVLNVTECVMLSNNIIYKAVLDVPKCDTYTKSFKYNIVDETSCVEYIPKLVGSKVECILNGCNVTELTNNIFLIFPIMSTIFIIILLYTFSYAFTDCNCSFRKKKLKLI</sequence>
<feature type="transmembrane region" description="Helical" evidence="1">
    <location>
        <begin position="119"/>
        <end position="143"/>
    </location>
</feature>
<name>A0A2I2L494_9VIRU</name>
<dbReference type="RefSeq" id="YP_009448649.1">
    <property type="nucleotide sequence ID" value="NC_036594.1"/>
</dbReference>
<evidence type="ECO:0000313" key="3">
    <source>
        <dbReference type="Proteomes" id="UP000236316"/>
    </source>
</evidence>
<evidence type="ECO:0000313" key="2">
    <source>
        <dbReference type="EMBL" id="SNW62347.1"/>
    </source>
</evidence>
<gene>
    <name evidence="2" type="ORF">ORPV_443</name>
</gene>
<keyword evidence="1 2" id="KW-0812">Transmembrane</keyword>
<dbReference type="KEGG" id="vg:35382232"/>
<protein>
    <submittedName>
        <fullName evidence="2">Transmembrane domain-containing protein</fullName>
    </submittedName>
</protein>
<dbReference type="Proteomes" id="UP000236316">
    <property type="component" value="Segment"/>
</dbReference>
<dbReference type="EMBL" id="LT906555">
    <property type="protein sequence ID" value="SNW62347.1"/>
    <property type="molecule type" value="Genomic_DNA"/>
</dbReference>
<organism evidence="2">
    <name type="scientific">Orpheovirus IHUMI-LCC2</name>
    <dbReference type="NCBI Taxonomy" id="2023057"/>
    <lineage>
        <taxon>Viruses</taxon>
        <taxon>Varidnaviria</taxon>
        <taxon>Bamfordvirae</taxon>
        <taxon>Nucleocytoviricota</taxon>
        <taxon>Megaviricetes</taxon>
        <taxon>Pimascovirales</taxon>
        <taxon>Ocovirineae</taxon>
        <taxon>Orpheoviridae</taxon>
        <taxon>Alphaorpheovirus</taxon>
        <taxon>Alphaorpheovirus massiliense</taxon>
    </lineage>
</organism>
<dbReference type="GeneID" id="35382232"/>
<keyword evidence="3" id="KW-1185">Reference proteome</keyword>
<keyword evidence="1" id="KW-1133">Transmembrane helix</keyword>